<dbReference type="CDD" id="cd00616">
    <property type="entry name" value="AHBA_syn"/>
    <property type="match status" value="1"/>
</dbReference>
<dbReference type="InterPro" id="IPR015422">
    <property type="entry name" value="PyrdxlP-dep_Trfase_small"/>
</dbReference>
<dbReference type="Gene3D" id="3.40.640.10">
    <property type="entry name" value="Type I PLP-dependent aspartate aminotransferase-like (Major domain)"/>
    <property type="match status" value="1"/>
</dbReference>
<comment type="caution">
    <text evidence="1">The sequence shown here is derived from an EMBL/GenBank/DDBJ whole genome shotgun (WGS) entry which is preliminary data.</text>
</comment>
<gene>
    <name evidence="1" type="ORF">S01H1_05949</name>
</gene>
<dbReference type="Gene3D" id="3.90.1150.10">
    <property type="entry name" value="Aspartate Aminotransferase, domain 1"/>
    <property type="match status" value="1"/>
</dbReference>
<dbReference type="InterPro" id="IPR015421">
    <property type="entry name" value="PyrdxlP-dep_Trfase_major"/>
</dbReference>
<reference evidence="1" key="1">
    <citation type="journal article" date="2014" name="Front. Microbiol.">
        <title>High frequency of phylogenetically diverse reductive dehalogenase-homologous genes in deep subseafloor sedimentary metagenomes.</title>
        <authorList>
            <person name="Kawai M."/>
            <person name="Futagami T."/>
            <person name="Toyoda A."/>
            <person name="Takaki Y."/>
            <person name="Nishi S."/>
            <person name="Hori S."/>
            <person name="Arai W."/>
            <person name="Tsubouchi T."/>
            <person name="Morono Y."/>
            <person name="Uchiyama I."/>
            <person name="Ito T."/>
            <person name="Fujiyama A."/>
            <person name="Inagaki F."/>
            <person name="Takami H."/>
        </authorList>
    </citation>
    <scope>NUCLEOTIDE SEQUENCE</scope>
    <source>
        <strain evidence="1">Expedition CK06-06</strain>
    </source>
</reference>
<dbReference type="PANTHER" id="PTHR30244:SF34">
    <property type="entry name" value="DTDP-4-AMINO-4,6-DIDEOXYGALACTOSE TRANSAMINASE"/>
    <property type="match status" value="1"/>
</dbReference>
<accession>X0TMR1</accession>
<evidence type="ECO:0000313" key="1">
    <source>
        <dbReference type="EMBL" id="GAF77390.1"/>
    </source>
</evidence>
<name>X0TMR1_9ZZZZ</name>
<organism evidence="1">
    <name type="scientific">marine sediment metagenome</name>
    <dbReference type="NCBI Taxonomy" id="412755"/>
    <lineage>
        <taxon>unclassified sequences</taxon>
        <taxon>metagenomes</taxon>
        <taxon>ecological metagenomes</taxon>
    </lineage>
</organism>
<dbReference type="InterPro" id="IPR000653">
    <property type="entry name" value="DegT/StrS_aminotransferase"/>
</dbReference>
<evidence type="ECO:0008006" key="2">
    <source>
        <dbReference type="Google" id="ProtNLM"/>
    </source>
</evidence>
<dbReference type="PANTHER" id="PTHR30244">
    <property type="entry name" value="TRANSAMINASE"/>
    <property type="match status" value="1"/>
</dbReference>
<proteinExistence type="predicted"/>
<dbReference type="GO" id="GO:0008483">
    <property type="term" value="F:transaminase activity"/>
    <property type="evidence" value="ECO:0007669"/>
    <property type="project" value="TreeGrafter"/>
</dbReference>
<dbReference type="EMBL" id="BARS01003089">
    <property type="protein sequence ID" value="GAF77390.1"/>
    <property type="molecule type" value="Genomic_DNA"/>
</dbReference>
<dbReference type="SUPFAM" id="SSF53383">
    <property type="entry name" value="PLP-dependent transferases"/>
    <property type="match status" value="1"/>
</dbReference>
<dbReference type="AlphaFoldDB" id="X0TMR1"/>
<dbReference type="Pfam" id="PF01041">
    <property type="entry name" value="DegT_DnrJ_EryC1"/>
    <property type="match status" value="1"/>
</dbReference>
<dbReference type="InterPro" id="IPR015424">
    <property type="entry name" value="PyrdxlP-dep_Trfase"/>
</dbReference>
<sequence>MTLEQTVNNKTHPIIPYGHQWIDEADIQAVVEVLRSDWLTTGPKVPEFEQAVADYVGAEYAVAVSSGTAALHAAMHATGVGPGDEVILPPMTFVATANCVVFQGATPVFADVDPDTLLINPAEVESKITGRTKAIIAVDYAGHPCDYYALRDIAKRHGLILVADACHSLGAQFKGRNVGTLADLSVFSFHPVKHITTGEGGMVVTDETKFAERMRRFRNHGITSDHHQRRSQGSWFYEMVDLGYNYRITDFQCALGKSQLDKLPGWIKKRREIARYYDEAFAEIPAIKPLGVKLDVYHAYHLYVCQMDST</sequence>
<dbReference type="GO" id="GO:0030170">
    <property type="term" value="F:pyridoxal phosphate binding"/>
    <property type="evidence" value="ECO:0007669"/>
    <property type="project" value="TreeGrafter"/>
</dbReference>
<protein>
    <recommendedName>
        <fullName evidence="2">UDP-4-amino-4, 6-dideoxy-N-acetyl-beta-L-altrosamine transaminase</fullName>
    </recommendedName>
</protein>
<dbReference type="GO" id="GO:0000271">
    <property type="term" value="P:polysaccharide biosynthetic process"/>
    <property type="evidence" value="ECO:0007669"/>
    <property type="project" value="TreeGrafter"/>
</dbReference>
<feature type="non-terminal residue" evidence="1">
    <location>
        <position position="310"/>
    </location>
</feature>